<evidence type="ECO:0000313" key="1">
    <source>
        <dbReference type="EMBL" id="AGC43248.1"/>
    </source>
</evidence>
<dbReference type="InterPro" id="IPR018755">
    <property type="entry name" value="Phage_Mu_Gp48"/>
</dbReference>
<accession>L7U528</accession>
<protein>
    <recommendedName>
        <fullName evidence="3">Tail protein</fullName>
    </recommendedName>
</protein>
<organism evidence="1 2">
    <name type="scientific">Myxococcus stipitatus (strain DSM 14675 / JCM 12634 / Mx s8)</name>
    <dbReference type="NCBI Taxonomy" id="1278073"/>
    <lineage>
        <taxon>Bacteria</taxon>
        <taxon>Pseudomonadati</taxon>
        <taxon>Myxococcota</taxon>
        <taxon>Myxococcia</taxon>
        <taxon>Myxococcales</taxon>
        <taxon>Cystobacterineae</taxon>
        <taxon>Myxococcaceae</taxon>
        <taxon>Myxococcus</taxon>
    </lineage>
</organism>
<gene>
    <name evidence="1" type="ordered locus">MYSTI_01917</name>
</gene>
<dbReference type="STRING" id="1278073.MYSTI_01917"/>
<evidence type="ECO:0008006" key="3">
    <source>
        <dbReference type="Google" id="ProtNLM"/>
    </source>
</evidence>
<dbReference type="HOGENOM" id="CLU_114463_1_0_7"/>
<dbReference type="KEGG" id="msd:MYSTI_01917"/>
<dbReference type="EMBL" id="CP004025">
    <property type="protein sequence ID" value="AGC43248.1"/>
    <property type="molecule type" value="Genomic_DNA"/>
</dbReference>
<dbReference type="AlphaFoldDB" id="L7U528"/>
<reference evidence="1 2" key="1">
    <citation type="journal article" date="2013" name="Genome Announc.">
        <title>Complete genome sequence of Myxococcus stipitatus strain DSM 14675, a fruiting myxobacterium.</title>
        <authorList>
            <person name="Huntley S."/>
            <person name="Kneip S."/>
            <person name="Treuner-Lange A."/>
            <person name="Sogaard-Andersen L."/>
        </authorList>
    </citation>
    <scope>NUCLEOTIDE SEQUENCE [LARGE SCALE GENOMIC DNA]</scope>
    <source>
        <strain evidence="2">DSM 14675 / JCM 12634 / Mx s8</strain>
    </source>
</reference>
<dbReference type="OrthoDB" id="5460132at2"/>
<dbReference type="RefSeq" id="WP_015347510.1">
    <property type="nucleotide sequence ID" value="NC_020126.1"/>
</dbReference>
<proteinExistence type="predicted"/>
<evidence type="ECO:0000313" key="2">
    <source>
        <dbReference type="Proteomes" id="UP000011131"/>
    </source>
</evidence>
<keyword evidence="2" id="KW-1185">Reference proteome</keyword>
<dbReference type="Pfam" id="PF10076">
    <property type="entry name" value="Phage_Mu_Gp48"/>
    <property type="match status" value="1"/>
</dbReference>
<sequence length="182" mass="19697">MDAPSYARVIKKLLPPGSVWDLLTDGKLSALCLALAQELTRVDGRAGAVLNEADPRTATETLEDWERVLGLPDADVPVIPSTVAERRLAITQKLVRVGGQSKPYYVALAAACGYTVTIDDSYGATILRAGFRAGARVFGVQWAHVWRVDVQPPTGDALSHAELEAIIRRAAAAHTVVFFRYL</sequence>
<dbReference type="Proteomes" id="UP000011131">
    <property type="component" value="Chromosome"/>
</dbReference>
<dbReference type="eggNOG" id="COG3778">
    <property type="taxonomic scope" value="Bacteria"/>
</dbReference>
<name>L7U528_MYXSD</name>